<organism evidence="1 2">
    <name type="scientific">Spironucleus salmonicida</name>
    <dbReference type="NCBI Taxonomy" id="348837"/>
    <lineage>
        <taxon>Eukaryota</taxon>
        <taxon>Metamonada</taxon>
        <taxon>Diplomonadida</taxon>
        <taxon>Hexamitidae</taxon>
        <taxon>Hexamitinae</taxon>
        <taxon>Spironucleus</taxon>
    </lineage>
</organism>
<evidence type="ECO:0000313" key="1">
    <source>
        <dbReference type="EMBL" id="KAH0574437.1"/>
    </source>
</evidence>
<dbReference type="GeneID" id="94298418"/>
<dbReference type="KEGG" id="ssao:94298418"/>
<keyword evidence="2" id="KW-1185">Reference proteome</keyword>
<dbReference type="Proteomes" id="UP000018208">
    <property type="component" value="Unassembled WGS sequence"/>
</dbReference>
<accession>A0A9P8LUW8</accession>
<comment type="caution">
    <text evidence="1">The sequence shown here is derived from an EMBL/GenBank/DDBJ whole genome shotgun (WGS) entry which is preliminary data.</text>
</comment>
<protein>
    <submittedName>
        <fullName evidence="1">Uncharacterized protein</fullName>
    </submittedName>
</protein>
<proteinExistence type="predicted"/>
<dbReference type="EMBL" id="AUWU02000004">
    <property type="protein sequence ID" value="KAH0574437.1"/>
    <property type="molecule type" value="Genomic_DNA"/>
</dbReference>
<sequence>MPDKLMTLRDVLMFVNPPTQQHTPSLFYLKLLAYYGPPVNNGIANSDGRILSKYEIRPMLDIYEQEILTIMGKAGVSNLRHPKNLEILTFVENSLIYLKKKKGKYSHGFTLDTEIYFDDFSQAVETYFDQFVLKICQ</sequence>
<gene>
    <name evidence="1" type="ORF">SS50377_24395</name>
</gene>
<name>A0A9P8LUW8_9EUKA</name>
<dbReference type="RefSeq" id="XP_067765210.1">
    <property type="nucleotide sequence ID" value="XM_067908236.1"/>
</dbReference>
<evidence type="ECO:0000313" key="2">
    <source>
        <dbReference type="Proteomes" id="UP000018208"/>
    </source>
</evidence>
<dbReference type="AlphaFoldDB" id="A0A9P8LUW8"/>
<reference evidence="1 2" key="1">
    <citation type="journal article" date="2014" name="PLoS Genet.">
        <title>The Genome of Spironucleus salmonicida Highlights a Fish Pathogen Adapted to Fluctuating Environments.</title>
        <authorList>
            <person name="Xu F."/>
            <person name="Jerlstrom-Hultqvist J."/>
            <person name="Einarsson E."/>
            <person name="Astvaldsson A."/>
            <person name="Svard S.G."/>
            <person name="Andersson J.O."/>
        </authorList>
    </citation>
    <scope>NUCLEOTIDE SEQUENCE [LARGE SCALE GENOMIC DNA]</scope>
    <source>
        <strain evidence="1 2">ATCC 50377</strain>
    </source>
</reference>